<evidence type="ECO:0000313" key="14">
    <source>
        <dbReference type="EMBL" id="CAB3403167.1"/>
    </source>
</evidence>
<organism evidence="14 15">
    <name type="scientific">Caenorhabditis bovis</name>
    <dbReference type="NCBI Taxonomy" id="2654633"/>
    <lineage>
        <taxon>Eukaryota</taxon>
        <taxon>Metazoa</taxon>
        <taxon>Ecdysozoa</taxon>
        <taxon>Nematoda</taxon>
        <taxon>Chromadorea</taxon>
        <taxon>Rhabditida</taxon>
        <taxon>Rhabditina</taxon>
        <taxon>Rhabditomorpha</taxon>
        <taxon>Rhabditoidea</taxon>
        <taxon>Rhabditidae</taxon>
        <taxon>Peloderinae</taxon>
        <taxon>Caenorhabditis</taxon>
    </lineage>
</organism>
<feature type="transmembrane region" description="Helical" evidence="13">
    <location>
        <begin position="96"/>
        <end position="118"/>
    </location>
</feature>
<evidence type="ECO:0000313" key="15">
    <source>
        <dbReference type="Proteomes" id="UP000494206"/>
    </source>
</evidence>
<dbReference type="OrthoDB" id="2157530at2759"/>
<gene>
    <name evidence="14" type="ORF">CBOVIS_LOCUS5675</name>
</gene>
<evidence type="ECO:0000256" key="13">
    <source>
        <dbReference type="RuleBase" id="RU363109"/>
    </source>
</evidence>
<dbReference type="PANTHER" id="PTHR11035">
    <property type="entry name" value="VERY-LONG-CHAIN (3R)-3-HYDROXYACYL-COA DEHYDRATASE"/>
    <property type="match status" value="1"/>
</dbReference>
<evidence type="ECO:0000256" key="12">
    <source>
        <dbReference type="ARBA" id="ARBA00023239"/>
    </source>
</evidence>
<comment type="subcellular location">
    <subcellularLocation>
        <location evidence="13">Endoplasmic reticulum membrane</location>
        <topology evidence="13">Multi-pass membrane protein</topology>
    </subcellularLocation>
    <subcellularLocation>
        <location evidence="1">Membrane</location>
        <topology evidence="1">Multi-pass membrane protein</topology>
    </subcellularLocation>
</comment>
<evidence type="ECO:0000256" key="5">
    <source>
        <dbReference type="ARBA" id="ARBA00022516"/>
    </source>
</evidence>
<dbReference type="GO" id="GO:0005789">
    <property type="term" value="C:endoplasmic reticulum membrane"/>
    <property type="evidence" value="ECO:0007669"/>
    <property type="project" value="UniProtKB-SubCell"/>
</dbReference>
<comment type="caution">
    <text evidence="14">The sequence shown here is derived from an EMBL/GenBank/DDBJ whole genome shotgun (WGS) entry which is preliminary data.</text>
</comment>
<comment type="catalytic activity">
    <reaction evidence="13">
        <text>a very-long-chain (3R)-3-hydroxyacyl-CoA = a very-long-chain (2E)-enoyl-CoA + H2O</text>
        <dbReference type="Rhea" id="RHEA:45812"/>
        <dbReference type="ChEBI" id="CHEBI:15377"/>
        <dbReference type="ChEBI" id="CHEBI:83728"/>
        <dbReference type="ChEBI" id="CHEBI:85440"/>
        <dbReference type="EC" id="4.2.1.134"/>
    </reaction>
</comment>
<reference evidence="14 15" key="1">
    <citation type="submission" date="2020-04" db="EMBL/GenBank/DDBJ databases">
        <authorList>
            <person name="Laetsch R D."/>
            <person name="Stevens L."/>
            <person name="Kumar S."/>
            <person name="Blaxter L. M."/>
        </authorList>
    </citation>
    <scope>NUCLEOTIDE SEQUENCE [LARGE SCALE GENOMIC DNA]</scope>
</reference>
<dbReference type="GO" id="GO:0030148">
    <property type="term" value="P:sphingolipid biosynthetic process"/>
    <property type="evidence" value="ECO:0007669"/>
    <property type="project" value="TreeGrafter"/>
</dbReference>
<evidence type="ECO:0000256" key="3">
    <source>
        <dbReference type="ARBA" id="ARBA00007811"/>
    </source>
</evidence>
<dbReference type="GO" id="GO:0030497">
    <property type="term" value="P:fatty acid elongation"/>
    <property type="evidence" value="ECO:0007669"/>
    <property type="project" value="TreeGrafter"/>
</dbReference>
<evidence type="ECO:0000256" key="2">
    <source>
        <dbReference type="ARBA" id="ARBA00005194"/>
    </source>
</evidence>
<evidence type="ECO:0000256" key="11">
    <source>
        <dbReference type="ARBA" id="ARBA00023160"/>
    </source>
</evidence>
<dbReference type="GO" id="GO:0102158">
    <property type="term" value="F:very-long-chain (3R)-3-hydroxyacyl-CoA dehydratase activity"/>
    <property type="evidence" value="ECO:0007669"/>
    <property type="project" value="UniProtKB-EC"/>
</dbReference>
<feature type="transmembrane region" description="Helical" evidence="13">
    <location>
        <begin position="12"/>
        <end position="31"/>
    </location>
</feature>
<dbReference type="PANTHER" id="PTHR11035:SF35">
    <property type="entry name" value="VERY-LONG-CHAIN (3R)-3-HYDROXYACYL-COA DEHYDRATASE"/>
    <property type="match status" value="1"/>
</dbReference>
<evidence type="ECO:0000256" key="9">
    <source>
        <dbReference type="ARBA" id="ARBA00023098"/>
    </source>
</evidence>
<keyword evidence="11 13" id="KW-0275">Fatty acid biosynthesis</keyword>
<keyword evidence="6 13" id="KW-0812">Transmembrane</keyword>
<keyword evidence="7 13" id="KW-0276">Fatty acid metabolism</keyword>
<keyword evidence="9 13" id="KW-0443">Lipid metabolism</keyword>
<evidence type="ECO:0000256" key="7">
    <source>
        <dbReference type="ARBA" id="ARBA00022832"/>
    </source>
</evidence>
<dbReference type="EMBL" id="CADEPM010000003">
    <property type="protein sequence ID" value="CAB3403167.1"/>
    <property type="molecule type" value="Genomic_DNA"/>
</dbReference>
<sequence length="220" mass="25438">MAKQLNWAEKFYLFTYNVLLFVMHFIALIDISQERWKGTFNYSHHHQFVVICTVLQFGDVLHAKLGLTSTHIPTAILQIVGRLLVLVTAKSSSSLYTVPTSFFLLVAYLSIECIRYPYYALKIFKYDSIAVSWLRYNAWIVFYPIGFICEAATFFNALTDHYQTGAMLWKKPFGLPINFDFSILAAIALFFTFPIIVNTLLKHMVNQRNAKNRAIAKKIR</sequence>
<keyword evidence="5 13" id="KW-0444">Lipid biosynthesis</keyword>
<dbReference type="EC" id="4.2.1.134" evidence="4 13"/>
<evidence type="ECO:0000256" key="6">
    <source>
        <dbReference type="ARBA" id="ARBA00022692"/>
    </source>
</evidence>
<name>A0A8S1EYK8_9PELO</name>
<evidence type="ECO:0000256" key="4">
    <source>
        <dbReference type="ARBA" id="ARBA00013122"/>
    </source>
</evidence>
<keyword evidence="12 13" id="KW-0456">Lyase</keyword>
<dbReference type="Pfam" id="PF04387">
    <property type="entry name" value="PTPLA"/>
    <property type="match status" value="1"/>
</dbReference>
<dbReference type="AlphaFoldDB" id="A0A8S1EYK8"/>
<dbReference type="GO" id="GO:0042761">
    <property type="term" value="P:very long-chain fatty acid biosynthetic process"/>
    <property type="evidence" value="ECO:0007669"/>
    <property type="project" value="TreeGrafter"/>
</dbReference>
<comment type="function">
    <text evidence="13">Catalyzes the third of the four reactions of the long-chain fatty acids elongation cycle. This endoplasmic reticulum-bound enzymatic process, allows the addition of two carbons to the chain of long- and very long-chain fatty acids/VLCFAs per cycle. This enzyme catalyzes the dehydration of the 3-hydroxyacyl-CoA intermediate into trans-2,3-enoyl-CoA, within each cycle of fatty acid elongation. Thereby, it participates to the production of VLCFAs of different chain lengths that are involved in multiple biological processes as precursors of membrane lipids and lipid mediators.</text>
</comment>
<accession>A0A8S1EYK8</accession>
<feature type="transmembrane region" description="Helical" evidence="13">
    <location>
        <begin position="139"/>
        <end position="159"/>
    </location>
</feature>
<comment type="similarity">
    <text evidence="3 13">Belongs to the very long-chain fatty acids dehydratase HACD family.</text>
</comment>
<comment type="caution">
    <text evidence="13">Lacks conserved residue(s) required for the propagation of feature annotation.</text>
</comment>
<keyword evidence="10 13" id="KW-0472">Membrane</keyword>
<dbReference type="InterPro" id="IPR007482">
    <property type="entry name" value="Tyr_Pase-like_PTPLA"/>
</dbReference>
<comment type="pathway">
    <text evidence="2 13">Lipid metabolism; fatty acid biosynthesis.</text>
</comment>
<keyword evidence="8 13" id="KW-1133">Transmembrane helix</keyword>
<evidence type="ECO:0000256" key="8">
    <source>
        <dbReference type="ARBA" id="ARBA00022989"/>
    </source>
</evidence>
<proteinExistence type="inferred from homology"/>
<feature type="transmembrane region" description="Helical" evidence="13">
    <location>
        <begin position="179"/>
        <end position="201"/>
    </location>
</feature>
<dbReference type="Proteomes" id="UP000494206">
    <property type="component" value="Unassembled WGS sequence"/>
</dbReference>
<keyword evidence="13" id="KW-0256">Endoplasmic reticulum</keyword>
<keyword evidence="15" id="KW-1185">Reference proteome</keyword>
<evidence type="ECO:0000256" key="1">
    <source>
        <dbReference type="ARBA" id="ARBA00004141"/>
    </source>
</evidence>
<protein>
    <recommendedName>
        <fullName evidence="4 13">Very-long-chain (3R)-3-hydroxyacyl-CoA dehydratase</fullName>
        <ecNumber evidence="4 13">4.2.1.134</ecNumber>
    </recommendedName>
</protein>
<evidence type="ECO:0000256" key="10">
    <source>
        <dbReference type="ARBA" id="ARBA00023136"/>
    </source>
</evidence>